<protein>
    <recommendedName>
        <fullName evidence="4">Antitoxin Xre/MbcA/ParS-like toxin-binding domain-containing protein</fullName>
    </recommendedName>
</protein>
<name>A0ABU9WYY6_9MICC</name>
<keyword evidence="3" id="KW-1185">Reference proteome</keyword>
<reference evidence="2 3" key="1">
    <citation type="submission" date="2024-05" db="EMBL/GenBank/DDBJ databases">
        <title>Sinomonas sp. nov., isolated from a waste landfill.</title>
        <authorList>
            <person name="Zhao Y."/>
        </authorList>
    </citation>
    <scope>NUCLEOTIDE SEQUENCE [LARGE SCALE GENOMIC DNA]</scope>
    <source>
        <strain evidence="2 3">CCTCC AB2014300</strain>
    </source>
</reference>
<dbReference type="Proteomes" id="UP001422074">
    <property type="component" value="Unassembled WGS sequence"/>
</dbReference>
<sequence length="157" mass="16871">MPETHPAVPRSVHAAAASKRGTASPQLARALMATENVWASVEGEFGLLTSTGVAELIGSRGKGRSFAADQRGAGRIVGVRRRGVYLYPGFQFDRARGRVLPVVQDLAAAAREAGWDGEDLVLWLVSPSGYFGGARPVDRLDDEAIVERLRQASTVQW</sequence>
<feature type="region of interest" description="Disordered" evidence="1">
    <location>
        <begin position="1"/>
        <end position="21"/>
    </location>
</feature>
<gene>
    <name evidence="2" type="ORF">ABCQ75_02400</name>
</gene>
<evidence type="ECO:0000313" key="3">
    <source>
        <dbReference type="Proteomes" id="UP001422074"/>
    </source>
</evidence>
<evidence type="ECO:0008006" key="4">
    <source>
        <dbReference type="Google" id="ProtNLM"/>
    </source>
</evidence>
<comment type="caution">
    <text evidence="2">The sequence shown here is derived from an EMBL/GenBank/DDBJ whole genome shotgun (WGS) entry which is preliminary data.</text>
</comment>
<evidence type="ECO:0000313" key="2">
    <source>
        <dbReference type="EMBL" id="MEN2743390.1"/>
    </source>
</evidence>
<organism evidence="2 3">
    <name type="scientific">Sinomonas halotolerans</name>
    <dbReference type="NCBI Taxonomy" id="1644133"/>
    <lineage>
        <taxon>Bacteria</taxon>
        <taxon>Bacillati</taxon>
        <taxon>Actinomycetota</taxon>
        <taxon>Actinomycetes</taxon>
        <taxon>Micrococcales</taxon>
        <taxon>Micrococcaceae</taxon>
        <taxon>Sinomonas</taxon>
    </lineage>
</organism>
<accession>A0ABU9WYY6</accession>
<dbReference type="EMBL" id="JBDFRB010000001">
    <property type="protein sequence ID" value="MEN2743390.1"/>
    <property type="molecule type" value="Genomic_DNA"/>
</dbReference>
<dbReference type="RefSeq" id="WP_345882883.1">
    <property type="nucleotide sequence ID" value="NZ_JBDFRB010000001.1"/>
</dbReference>
<proteinExistence type="predicted"/>
<evidence type="ECO:0000256" key="1">
    <source>
        <dbReference type="SAM" id="MobiDB-lite"/>
    </source>
</evidence>